<dbReference type="GO" id="GO:0046872">
    <property type="term" value="F:metal ion binding"/>
    <property type="evidence" value="ECO:0007669"/>
    <property type="project" value="UniProtKB-KW"/>
</dbReference>
<dbReference type="CDD" id="cd06207">
    <property type="entry name" value="CyPoR_like"/>
    <property type="match status" value="1"/>
</dbReference>
<evidence type="ECO:0000313" key="20">
    <source>
        <dbReference type="EMBL" id="KAE9992710.1"/>
    </source>
</evidence>
<keyword evidence="13" id="KW-0560">Oxidoreductase</keyword>
<evidence type="ECO:0000256" key="5">
    <source>
        <dbReference type="ARBA" id="ARBA00022448"/>
    </source>
</evidence>
<dbReference type="SUPFAM" id="SSF52343">
    <property type="entry name" value="Ferredoxin reductase-like, C-terminal NADP-linked domain"/>
    <property type="match status" value="1"/>
</dbReference>
<comment type="cofactor">
    <cofactor evidence="1">
        <name>FMN</name>
        <dbReference type="ChEBI" id="CHEBI:58210"/>
    </cofactor>
</comment>
<dbReference type="InterPro" id="IPR039261">
    <property type="entry name" value="FNR_nucleotide-bd"/>
</dbReference>
<keyword evidence="8" id="KW-0288">FMN</keyword>
<dbReference type="PANTHER" id="PTHR19384:SF109">
    <property type="entry name" value="SULFITE REDUCTASE [NADPH] FLAVOPROTEIN COMPONENT"/>
    <property type="match status" value="1"/>
</dbReference>
<evidence type="ECO:0000256" key="7">
    <source>
        <dbReference type="ARBA" id="ARBA00022630"/>
    </source>
</evidence>
<sequence length="1104" mass="121580">MRPKIVPQAGLGFAGYYTYPATGMHLQENASAGPATSSTTPMDIDPKPTKTFSHKSSSLPFGQDVSLSQINGSSYLTAQTLVQQVAYTLSDKIFTYSPETFDLDVALKHWQEEGERNAHGYIPGIHAMETRTGAGSIALGYIFSEDFDLKKRHIPQSIVASSGSLAPLRGALDQLSLLYDLANPFVAHVAAVDYAAGRLVTDYTASLKIADELGLGLVSSTSAHEIQHMSHLSTLLAGTVPTIHTFDGVNMARETTLVADALDQRALKNHYIKIQETLAKSKLKSSHHEDKVLQLFSAFNTEFGTSYKPFEYIGHASPEHVLVVFGTVEAATSAQLAQQLADKGSKVGIINVRVYRPFLEDEFIRALPKSVKSVAVLGQVEDETAVEDAAESSLLYKDVLAALSFSSWSGKGKSITDIKYARSQVWTPAAFHAVFQRLLKIGPANEFAGLELPDTSAQQYTFWSLEESSAVHAPIVLGNLLSTMSPANVTVRTGHDSLVQGGAVRTDIRAAKSAFHASYSIDNADVAFVTGEKLLGEFDVLNSLKNGGSLVLTIPGAKDDDLEKKLPVGLRQALATKKVQLFILDPTLSAKVTDTPEFESLFIQLAFLKLSGYLGSSTVLQKLSAINSNLETINGLAADVEKSLRQIQYPESWAVVEGEVENISLPTDLNVNGFSRLERLDPTPPNILEDWTLPAKALVFKEAYGTKSALRPDLPVKTGIVTVKEHRRLTPLSYERNIFHIEFDLGDSGITYAIGEALGIHAENDKAEIEQFIKWYGLNADEIVQVPSREDANVLENRTVYQSLLQNVDIFGRPPKKFYEALAEFADDPKEKQNLLTLSTPDGATEFKRRAEVDTITFADVLLEFPSAHPSFHDIVKIVSPMKRREYSIASSQRVTPTSVSLLIVTVNWVDPQGRDRFGQATKYLNALPVGARVTVSVKPSVMKLPTKSTAPIIMAGLGTGLAPFRAFVQERAWQKEQGHPIGAVMLYMGARHQREEYLYGEEWEAYQDAGIITHLGCAFSRDQKEKIYIQDRMRQSMDEVRKSYLRDEGAFYLCGPTWPVPDVTEVLQEAVEVEEKSKGMKKVDSRRVIEEFKDAGRYVLEVY</sequence>
<dbReference type="GO" id="GO:0050660">
    <property type="term" value="F:flavin adenine dinucleotide binding"/>
    <property type="evidence" value="ECO:0007669"/>
    <property type="project" value="TreeGrafter"/>
</dbReference>
<name>A0A8H3ZAV7_VENIN</name>
<reference evidence="20 21" key="1">
    <citation type="submission" date="2019-07" db="EMBL/GenBank/DDBJ databases">
        <title>Venturia inaequalis Genome Resource.</title>
        <authorList>
            <person name="Lichtner F.J."/>
        </authorList>
    </citation>
    <scope>NUCLEOTIDE SEQUENCE [LARGE SCALE GENOMIC DNA]</scope>
    <source>
        <strain evidence="20 21">DMI_063113</strain>
    </source>
</reference>
<keyword evidence="9" id="KW-0479">Metal-binding</keyword>
<dbReference type="PROSITE" id="PS51384">
    <property type="entry name" value="FAD_FR"/>
    <property type="match status" value="1"/>
</dbReference>
<feature type="domain" description="FAD-binding FR-type" evidence="19">
    <location>
        <begin position="716"/>
        <end position="947"/>
    </location>
</feature>
<dbReference type="InterPro" id="IPR017927">
    <property type="entry name" value="FAD-bd_FR_type"/>
</dbReference>
<keyword evidence="11" id="KW-0521">NADP</keyword>
<dbReference type="SUPFAM" id="SSF52922">
    <property type="entry name" value="TK C-terminal domain-like"/>
    <property type="match status" value="1"/>
</dbReference>
<evidence type="ECO:0000256" key="8">
    <source>
        <dbReference type="ARBA" id="ARBA00022643"/>
    </source>
</evidence>
<evidence type="ECO:0000256" key="12">
    <source>
        <dbReference type="ARBA" id="ARBA00022982"/>
    </source>
</evidence>
<evidence type="ECO:0000256" key="3">
    <source>
        <dbReference type="ARBA" id="ARBA00004774"/>
    </source>
</evidence>
<comment type="pathway">
    <text evidence="3">Sulfur metabolism; hydrogen sulfide biosynthesis; hydrogen sulfide from sulfite (NADPH route): step 1/1.</text>
</comment>
<dbReference type="Proteomes" id="UP000490939">
    <property type="component" value="Unassembled WGS sequence"/>
</dbReference>
<dbReference type="FunFam" id="1.20.990.10:FF:000010">
    <property type="entry name" value="Sulfite reductase [NADPH] flavoprotein component"/>
    <property type="match status" value="1"/>
</dbReference>
<dbReference type="GO" id="GO:0010181">
    <property type="term" value="F:FMN binding"/>
    <property type="evidence" value="ECO:0007669"/>
    <property type="project" value="TreeGrafter"/>
</dbReference>
<feature type="compositionally biased region" description="Polar residues" evidence="18">
    <location>
        <begin position="28"/>
        <end position="41"/>
    </location>
</feature>
<dbReference type="InterPro" id="IPR009014">
    <property type="entry name" value="Transketo_C/PFOR_II"/>
</dbReference>
<evidence type="ECO:0000256" key="1">
    <source>
        <dbReference type="ARBA" id="ARBA00001917"/>
    </source>
</evidence>
<dbReference type="InterPro" id="IPR001709">
    <property type="entry name" value="Flavoprot_Pyr_Nucl_cyt_Rdtase"/>
</dbReference>
<evidence type="ECO:0000256" key="15">
    <source>
        <dbReference type="ARBA" id="ARBA00023014"/>
    </source>
</evidence>
<protein>
    <recommendedName>
        <fullName evidence="4">assimilatory sulfite reductase (NADPH)</fullName>
        <ecNumber evidence="4">1.8.1.2</ecNumber>
    </recommendedName>
</protein>
<evidence type="ECO:0000256" key="14">
    <source>
        <dbReference type="ARBA" id="ARBA00023004"/>
    </source>
</evidence>
<dbReference type="GO" id="GO:0004783">
    <property type="term" value="F:sulfite reductase (NADPH) activity"/>
    <property type="evidence" value="ECO:0007669"/>
    <property type="project" value="UniProtKB-EC"/>
</dbReference>
<evidence type="ECO:0000256" key="4">
    <source>
        <dbReference type="ARBA" id="ARBA00012604"/>
    </source>
</evidence>
<dbReference type="Gene3D" id="3.40.50.80">
    <property type="entry name" value="Nucleotide-binding domain of ferredoxin-NADP reductase (FNR) module"/>
    <property type="match status" value="1"/>
</dbReference>
<dbReference type="Gene3D" id="3.40.50.970">
    <property type="match status" value="1"/>
</dbReference>
<evidence type="ECO:0000256" key="13">
    <source>
        <dbReference type="ARBA" id="ARBA00023002"/>
    </source>
</evidence>
<dbReference type="InterPro" id="IPR002869">
    <property type="entry name" value="Pyrv_flavodox_OxRed_cen"/>
</dbReference>
<comment type="cofactor">
    <cofactor evidence="2">
        <name>FAD</name>
        <dbReference type="ChEBI" id="CHEBI:57692"/>
    </cofactor>
</comment>
<evidence type="ECO:0000256" key="10">
    <source>
        <dbReference type="ARBA" id="ARBA00022827"/>
    </source>
</evidence>
<keyword evidence="21" id="KW-1185">Reference proteome</keyword>
<keyword evidence="15" id="KW-0411">Iron-sulfur</keyword>
<dbReference type="PRINTS" id="PR00371">
    <property type="entry name" value="FPNCR"/>
</dbReference>
<keyword evidence="7" id="KW-0285">Flavoprotein</keyword>
<dbReference type="EMBL" id="WNWR01000050">
    <property type="protein sequence ID" value="KAE9992710.1"/>
    <property type="molecule type" value="Genomic_DNA"/>
</dbReference>
<dbReference type="InterPro" id="IPR023173">
    <property type="entry name" value="NADPH_Cyt_P450_Rdtase_alpha"/>
</dbReference>
<evidence type="ECO:0000256" key="9">
    <source>
        <dbReference type="ARBA" id="ARBA00022723"/>
    </source>
</evidence>
<dbReference type="Gene3D" id="1.20.990.10">
    <property type="entry name" value="NADPH-cytochrome p450 Reductase, Chain A, domain 3"/>
    <property type="match status" value="1"/>
</dbReference>
<comment type="caution">
    <text evidence="20">The sequence shown here is derived from an EMBL/GenBank/DDBJ whole genome shotgun (WGS) entry which is preliminary data.</text>
</comment>
<keyword evidence="5" id="KW-0813">Transport</keyword>
<proteinExistence type="predicted"/>
<evidence type="ECO:0000313" key="21">
    <source>
        <dbReference type="Proteomes" id="UP000490939"/>
    </source>
</evidence>
<dbReference type="GO" id="GO:0005829">
    <property type="term" value="C:cytosol"/>
    <property type="evidence" value="ECO:0007669"/>
    <property type="project" value="TreeGrafter"/>
</dbReference>
<evidence type="ECO:0000256" key="11">
    <source>
        <dbReference type="ARBA" id="ARBA00022857"/>
    </source>
</evidence>
<dbReference type="EC" id="1.8.1.2" evidence="4"/>
<evidence type="ECO:0000256" key="17">
    <source>
        <dbReference type="ARBA" id="ARBA00059320"/>
    </source>
</evidence>
<organism evidence="20 21">
    <name type="scientific">Venturia inaequalis</name>
    <name type="common">Apple scab fungus</name>
    <dbReference type="NCBI Taxonomy" id="5025"/>
    <lineage>
        <taxon>Eukaryota</taxon>
        <taxon>Fungi</taxon>
        <taxon>Dikarya</taxon>
        <taxon>Ascomycota</taxon>
        <taxon>Pezizomycotina</taxon>
        <taxon>Dothideomycetes</taxon>
        <taxon>Pleosporomycetidae</taxon>
        <taxon>Venturiales</taxon>
        <taxon>Venturiaceae</taxon>
        <taxon>Venturia</taxon>
    </lineage>
</organism>
<dbReference type="FunFam" id="3.40.50.80:FF:000011">
    <property type="entry name" value="Sulfite reductase flavoprotein component"/>
    <property type="match status" value="1"/>
</dbReference>
<dbReference type="Pfam" id="PF01558">
    <property type="entry name" value="POR"/>
    <property type="match status" value="1"/>
</dbReference>
<accession>A0A8H3ZAV7</accession>
<keyword evidence="10" id="KW-0274">FAD</keyword>
<dbReference type="Pfam" id="PF00175">
    <property type="entry name" value="NAD_binding_1"/>
    <property type="match status" value="1"/>
</dbReference>
<dbReference type="PANTHER" id="PTHR19384">
    <property type="entry name" value="NITRIC OXIDE SYNTHASE-RELATED"/>
    <property type="match status" value="1"/>
</dbReference>
<evidence type="ECO:0000256" key="2">
    <source>
        <dbReference type="ARBA" id="ARBA00001974"/>
    </source>
</evidence>
<evidence type="ECO:0000256" key="16">
    <source>
        <dbReference type="ARBA" id="ARBA00052219"/>
    </source>
</evidence>
<dbReference type="SUPFAM" id="SSF63380">
    <property type="entry name" value="Riboflavin synthase domain-like"/>
    <property type="match status" value="1"/>
</dbReference>
<dbReference type="InterPro" id="IPR019752">
    <property type="entry name" value="Pyrv/ketoisovalerate_OxRed_cat"/>
</dbReference>
<comment type="function">
    <text evidence="17">This enzyme catalyzes the 6-electron reduction of sulfite to sulfide. This is one of several activities required for the biosynthesis of L-cysteine from sulfate.</text>
</comment>
<dbReference type="Gene3D" id="3.40.920.10">
    <property type="entry name" value="Pyruvate-ferredoxin oxidoreductase, PFOR, domain III"/>
    <property type="match status" value="1"/>
</dbReference>
<evidence type="ECO:0000256" key="18">
    <source>
        <dbReference type="SAM" id="MobiDB-lite"/>
    </source>
</evidence>
<dbReference type="InterPro" id="IPR001433">
    <property type="entry name" value="OxRdtase_FAD/NAD-bd"/>
</dbReference>
<dbReference type="Gene3D" id="3.40.50.920">
    <property type="match status" value="1"/>
</dbReference>
<dbReference type="Gene3D" id="2.40.30.10">
    <property type="entry name" value="Translation factors"/>
    <property type="match status" value="1"/>
</dbReference>
<feature type="region of interest" description="Disordered" evidence="18">
    <location>
        <begin position="28"/>
        <end position="57"/>
    </location>
</feature>
<comment type="catalytic activity">
    <reaction evidence="16">
        <text>hydrogen sulfide + 3 NADP(+) + 3 H2O = sulfite + 3 NADPH + 4 H(+)</text>
        <dbReference type="Rhea" id="RHEA:13801"/>
        <dbReference type="ChEBI" id="CHEBI:15377"/>
        <dbReference type="ChEBI" id="CHEBI:15378"/>
        <dbReference type="ChEBI" id="CHEBI:17359"/>
        <dbReference type="ChEBI" id="CHEBI:29919"/>
        <dbReference type="ChEBI" id="CHEBI:57783"/>
        <dbReference type="ChEBI" id="CHEBI:58349"/>
        <dbReference type="EC" id="1.8.1.2"/>
    </reaction>
</comment>
<dbReference type="Pfam" id="PF00667">
    <property type="entry name" value="FAD_binding_1"/>
    <property type="match status" value="1"/>
</dbReference>
<evidence type="ECO:0000259" key="19">
    <source>
        <dbReference type="PROSITE" id="PS51384"/>
    </source>
</evidence>
<dbReference type="AlphaFoldDB" id="A0A8H3ZAV7"/>
<gene>
    <name evidence="20" type="ORF">EG327_008140</name>
</gene>
<dbReference type="SUPFAM" id="SSF53323">
    <property type="entry name" value="Pyruvate-ferredoxin oxidoreductase, PFOR, domain III"/>
    <property type="match status" value="1"/>
</dbReference>
<dbReference type="FunFam" id="3.40.50.920:FF:000007">
    <property type="entry name" value="Pyruvate:ferredoxin (Flavodoxin) oxidoreductase"/>
    <property type="match status" value="1"/>
</dbReference>
<keyword evidence="14" id="KW-0408">Iron</keyword>
<dbReference type="FunFam" id="3.40.50.970:FF:000052">
    <property type="entry name" value="Sulfite reductase [NADPH] flavoprotein component"/>
    <property type="match status" value="1"/>
</dbReference>
<dbReference type="GO" id="GO:0051539">
    <property type="term" value="F:4 iron, 4 sulfur cluster binding"/>
    <property type="evidence" value="ECO:0007669"/>
    <property type="project" value="UniProtKB-KW"/>
</dbReference>
<dbReference type="GO" id="GO:0016903">
    <property type="term" value="F:oxidoreductase activity, acting on the aldehyde or oxo group of donors"/>
    <property type="evidence" value="ECO:0007669"/>
    <property type="project" value="InterPro"/>
</dbReference>
<dbReference type="InterPro" id="IPR017938">
    <property type="entry name" value="Riboflavin_synthase-like_b-brl"/>
</dbReference>
<dbReference type="InterPro" id="IPR003097">
    <property type="entry name" value="CysJ-like_FAD-binding"/>
</dbReference>
<keyword evidence="6" id="KW-0004">4Fe-4S</keyword>
<evidence type="ECO:0000256" key="6">
    <source>
        <dbReference type="ARBA" id="ARBA00022485"/>
    </source>
</evidence>
<keyword evidence="12" id="KW-0249">Electron transport</keyword>